<sequence length="113" mass="13325">MIIISYVEKIVILNSGTLEKIQEIFMSQNRFGTFSMTNDEKFILFPNREILHFYDLSSFRDRETVNVDFQIIFITQSINNSLVFINGANRQFYVLAFPVLEWEKSTNITRASR</sequence>
<dbReference type="Proteomes" id="UP001162131">
    <property type="component" value="Unassembled WGS sequence"/>
</dbReference>
<comment type="caution">
    <text evidence="1">The sequence shown here is derived from an EMBL/GenBank/DDBJ whole genome shotgun (WGS) entry which is preliminary data.</text>
</comment>
<dbReference type="EMBL" id="CAJZBQ010000039">
    <property type="protein sequence ID" value="CAG9325616.1"/>
    <property type="molecule type" value="Genomic_DNA"/>
</dbReference>
<proteinExistence type="predicted"/>
<evidence type="ECO:0000313" key="2">
    <source>
        <dbReference type="Proteomes" id="UP001162131"/>
    </source>
</evidence>
<reference evidence="1" key="1">
    <citation type="submission" date="2021-09" db="EMBL/GenBank/DDBJ databases">
        <authorList>
            <consortium name="AG Swart"/>
            <person name="Singh M."/>
            <person name="Singh A."/>
            <person name="Seah K."/>
            <person name="Emmerich C."/>
        </authorList>
    </citation>
    <scope>NUCLEOTIDE SEQUENCE</scope>
    <source>
        <strain evidence="1">ATCC30299</strain>
    </source>
</reference>
<protein>
    <submittedName>
        <fullName evidence="1">Uncharacterized protein</fullName>
    </submittedName>
</protein>
<gene>
    <name evidence="1" type="ORF">BSTOLATCC_MIC39426</name>
</gene>
<keyword evidence="2" id="KW-1185">Reference proteome</keyword>
<organism evidence="1 2">
    <name type="scientific">Blepharisma stoltei</name>
    <dbReference type="NCBI Taxonomy" id="1481888"/>
    <lineage>
        <taxon>Eukaryota</taxon>
        <taxon>Sar</taxon>
        <taxon>Alveolata</taxon>
        <taxon>Ciliophora</taxon>
        <taxon>Postciliodesmatophora</taxon>
        <taxon>Heterotrichea</taxon>
        <taxon>Heterotrichida</taxon>
        <taxon>Blepharismidae</taxon>
        <taxon>Blepharisma</taxon>
    </lineage>
</organism>
<dbReference type="AlphaFoldDB" id="A0AAU9JBY0"/>
<evidence type="ECO:0000313" key="1">
    <source>
        <dbReference type="EMBL" id="CAG9325616.1"/>
    </source>
</evidence>
<name>A0AAU9JBY0_9CILI</name>
<accession>A0AAU9JBY0</accession>